<keyword evidence="12" id="KW-1185">Reference proteome</keyword>
<protein>
    <submittedName>
        <fullName evidence="11">DNA polymerase beta</fullName>
    </submittedName>
</protein>
<dbReference type="GO" id="GO:0005524">
    <property type="term" value="F:ATP binding"/>
    <property type="evidence" value="ECO:0007669"/>
    <property type="project" value="UniProtKB-KW"/>
</dbReference>
<keyword evidence="4" id="KW-0548">Nucleotidyltransferase</keyword>
<dbReference type="InterPro" id="IPR002934">
    <property type="entry name" value="Polymerase_NTP_transf_dom"/>
</dbReference>
<keyword evidence="7" id="KW-0067">ATP-binding</keyword>
<dbReference type="AlphaFoldDB" id="A0A5D9CFQ9"/>
<keyword evidence="6" id="KW-0547">Nucleotide-binding</keyword>
<dbReference type="GO" id="GO:0016779">
    <property type="term" value="F:nucleotidyltransferase activity"/>
    <property type="evidence" value="ECO:0007669"/>
    <property type="project" value="UniProtKB-KW"/>
</dbReference>
<dbReference type="RefSeq" id="WP_149520643.1">
    <property type="nucleotide sequence ID" value="NZ_VTOU01000001.1"/>
</dbReference>
<evidence type="ECO:0000256" key="1">
    <source>
        <dbReference type="ARBA" id="ARBA00001946"/>
    </source>
</evidence>
<proteinExistence type="inferred from homology"/>
<evidence type="ECO:0000256" key="3">
    <source>
        <dbReference type="ARBA" id="ARBA00022679"/>
    </source>
</evidence>
<comment type="caution">
    <text evidence="11">The sequence shown here is derived from an EMBL/GenBank/DDBJ whole genome shotgun (WGS) entry which is preliminary data.</text>
</comment>
<reference evidence="11 12" key="1">
    <citation type="submission" date="2019-08" db="EMBL/GenBank/DDBJ databases">
        <authorList>
            <person name="Wang G."/>
            <person name="Xu Z."/>
        </authorList>
    </citation>
    <scope>NUCLEOTIDE SEQUENCE [LARGE SCALE GENOMIC DNA]</scope>
    <source>
        <strain evidence="11 12">ZX</strain>
    </source>
</reference>
<comment type="cofactor">
    <cofactor evidence="1">
        <name>Mg(2+)</name>
        <dbReference type="ChEBI" id="CHEBI:18420"/>
    </cofactor>
</comment>
<sequence length="98" mass="11152">MTRDEALARLRPHERELRSAGVDALYLFGSTGRNEAKATSDIDLLCDLAGIRQLSLLDFIGIKDRLEDYLSAPVDLVERRGLRPRIRDRVVPEMVKVF</sequence>
<dbReference type="EMBL" id="VTOU01000001">
    <property type="protein sequence ID" value="TZG28981.1"/>
    <property type="molecule type" value="Genomic_DNA"/>
</dbReference>
<feature type="domain" description="Polymerase nucleotidyl transferase" evidence="10">
    <location>
        <begin position="15"/>
        <end position="96"/>
    </location>
</feature>
<keyword evidence="2" id="KW-1277">Toxin-antitoxin system</keyword>
<evidence type="ECO:0000256" key="8">
    <source>
        <dbReference type="ARBA" id="ARBA00022842"/>
    </source>
</evidence>
<accession>A0A5D9CFQ9</accession>
<keyword evidence="3" id="KW-0808">Transferase</keyword>
<evidence type="ECO:0000313" key="12">
    <source>
        <dbReference type="Proteomes" id="UP000322077"/>
    </source>
</evidence>
<evidence type="ECO:0000313" key="11">
    <source>
        <dbReference type="EMBL" id="TZG28981.1"/>
    </source>
</evidence>
<gene>
    <name evidence="11" type="ORF">FYJ91_02230</name>
</gene>
<evidence type="ECO:0000256" key="9">
    <source>
        <dbReference type="ARBA" id="ARBA00038276"/>
    </source>
</evidence>
<dbReference type="GO" id="GO:0046872">
    <property type="term" value="F:metal ion binding"/>
    <property type="evidence" value="ECO:0007669"/>
    <property type="project" value="UniProtKB-KW"/>
</dbReference>
<dbReference type="SUPFAM" id="SSF81301">
    <property type="entry name" value="Nucleotidyltransferase"/>
    <property type="match status" value="1"/>
</dbReference>
<evidence type="ECO:0000259" key="10">
    <source>
        <dbReference type="Pfam" id="PF01909"/>
    </source>
</evidence>
<dbReference type="PANTHER" id="PTHR33571">
    <property type="entry name" value="SSL8005 PROTEIN"/>
    <property type="match status" value="1"/>
</dbReference>
<evidence type="ECO:0000256" key="2">
    <source>
        <dbReference type="ARBA" id="ARBA00022649"/>
    </source>
</evidence>
<name>A0A5D9CFQ9_9SPHN</name>
<evidence type="ECO:0000256" key="5">
    <source>
        <dbReference type="ARBA" id="ARBA00022723"/>
    </source>
</evidence>
<organism evidence="11 12">
    <name type="scientific">Sphingomonas montanisoli</name>
    <dbReference type="NCBI Taxonomy" id="2606412"/>
    <lineage>
        <taxon>Bacteria</taxon>
        <taxon>Pseudomonadati</taxon>
        <taxon>Pseudomonadota</taxon>
        <taxon>Alphaproteobacteria</taxon>
        <taxon>Sphingomonadales</taxon>
        <taxon>Sphingomonadaceae</taxon>
        <taxon>Sphingomonas</taxon>
    </lineage>
</organism>
<dbReference type="PANTHER" id="PTHR33571:SF12">
    <property type="entry name" value="BSL3053 PROTEIN"/>
    <property type="match status" value="1"/>
</dbReference>
<dbReference type="Proteomes" id="UP000322077">
    <property type="component" value="Unassembled WGS sequence"/>
</dbReference>
<evidence type="ECO:0000256" key="7">
    <source>
        <dbReference type="ARBA" id="ARBA00022840"/>
    </source>
</evidence>
<evidence type="ECO:0000256" key="6">
    <source>
        <dbReference type="ARBA" id="ARBA00022741"/>
    </source>
</evidence>
<dbReference type="CDD" id="cd05403">
    <property type="entry name" value="NT_KNTase_like"/>
    <property type="match status" value="1"/>
</dbReference>
<dbReference type="InterPro" id="IPR052038">
    <property type="entry name" value="Type-VII_TA_antitoxin"/>
</dbReference>
<evidence type="ECO:0000256" key="4">
    <source>
        <dbReference type="ARBA" id="ARBA00022695"/>
    </source>
</evidence>
<keyword evidence="8" id="KW-0460">Magnesium</keyword>
<dbReference type="InterPro" id="IPR043519">
    <property type="entry name" value="NT_sf"/>
</dbReference>
<dbReference type="Gene3D" id="3.30.460.10">
    <property type="entry name" value="Beta Polymerase, domain 2"/>
    <property type="match status" value="1"/>
</dbReference>
<dbReference type="Pfam" id="PF01909">
    <property type="entry name" value="NTP_transf_2"/>
    <property type="match status" value="1"/>
</dbReference>
<comment type="similarity">
    <text evidence="9">Belongs to the MntA antitoxin family.</text>
</comment>
<keyword evidence="5" id="KW-0479">Metal-binding</keyword>